<organism evidence="1 2">
    <name type="scientific">Mobilicoccus pelagius NBRC 104925</name>
    <dbReference type="NCBI Taxonomy" id="1089455"/>
    <lineage>
        <taxon>Bacteria</taxon>
        <taxon>Bacillati</taxon>
        <taxon>Actinomycetota</taxon>
        <taxon>Actinomycetes</taxon>
        <taxon>Micrococcales</taxon>
        <taxon>Dermatophilaceae</taxon>
        <taxon>Mobilicoccus</taxon>
    </lineage>
</organism>
<keyword evidence="2" id="KW-1185">Reference proteome</keyword>
<dbReference type="OrthoDB" id="5144898at2"/>
<dbReference type="AlphaFoldDB" id="H5UPY8"/>
<accession>H5UPY8</accession>
<dbReference type="eggNOG" id="ENOG5030KBI">
    <property type="taxonomic scope" value="Bacteria"/>
</dbReference>
<comment type="caution">
    <text evidence="1">The sequence shown here is derived from an EMBL/GenBank/DDBJ whole genome shotgun (WGS) entry which is preliminary data.</text>
</comment>
<evidence type="ECO:0000313" key="1">
    <source>
        <dbReference type="EMBL" id="GAB47793.1"/>
    </source>
</evidence>
<dbReference type="Proteomes" id="UP000004367">
    <property type="component" value="Unassembled WGS sequence"/>
</dbReference>
<dbReference type="EMBL" id="BAFE01000027">
    <property type="protein sequence ID" value="GAB47793.1"/>
    <property type="molecule type" value="Genomic_DNA"/>
</dbReference>
<protein>
    <submittedName>
        <fullName evidence="1">Uncharacterized protein</fullName>
    </submittedName>
</protein>
<gene>
    <name evidence="1" type="ORF">MOPEL_029_00730</name>
</gene>
<proteinExistence type="predicted"/>
<name>H5UPY8_9MICO</name>
<evidence type="ECO:0000313" key="2">
    <source>
        <dbReference type="Proteomes" id="UP000004367"/>
    </source>
</evidence>
<dbReference type="RefSeq" id="WP_009481691.1">
    <property type="nucleotide sequence ID" value="NZ_BAFE01000027.1"/>
</dbReference>
<reference evidence="1 2" key="1">
    <citation type="submission" date="2012-02" db="EMBL/GenBank/DDBJ databases">
        <title>Whole genome shotgun sequence of Mobilicoccus pelagius NBRC 104925.</title>
        <authorList>
            <person name="Yoshida Y."/>
            <person name="Hosoyama A."/>
            <person name="Tsuchikane K."/>
            <person name="Katsumata H."/>
            <person name="Yamazaki S."/>
            <person name="Fujita N."/>
        </authorList>
    </citation>
    <scope>NUCLEOTIDE SEQUENCE [LARGE SCALE GENOMIC DNA]</scope>
    <source>
        <strain evidence="1 2">NBRC 104925</strain>
    </source>
</reference>
<sequence length="172" mass="19218">MAFWRRTEEGPADAAARRMRRAPGDRVMAAAVDVTTGSIVVGTVQELVVLAPDGTEVRRRRWLDVDAGSWESTTGSVSVTWVDGSRGTQWMFGPEERKFPEVFRDRVEASRVIDTPVVDEGRTIGRAAIRKDLRTGELVPQLLYERRIRRDDAMAHLVGERALADLEEQAGL</sequence>
<dbReference type="STRING" id="1089455.MOPEL_029_00730"/>